<comment type="caution">
    <text evidence="1">The sequence shown here is derived from an EMBL/GenBank/DDBJ whole genome shotgun (WGS) entry which is preliminary data.</text>
</comment>
<accession>A0ABP8BU27</accession>
<dbReference type="Proteomes" id="UP001501710">
    <property type="component" value="Unassembled WGS sequence"/>
</dbReference>
<dbReference type="EMBL" id="BAABAS010000004">
    <property type="protein sequence ID" value="GAA4226150.1"/>
    <property type="molecule type" value="Genomic_DNA"/>
</dbReference>
<evidence type="ECO:0000313" key="2">
    <source>
        <dbReference type="Proteomes" id="UP001501710"/>
    </source>
</evidence>
<evidence type="ECO:0000313" key="1">
    <source>
        <dbReference type="EMBL" id="GAA4226150.1"/>
    </source>
</evidence>
<keyword evidence="2" id="KW-1185">Reference proteome</keyword>
<gene>
    <name evidence="1" type="ORF">GCM10022254_10230</name>
</gene>
<reference evidence="2" key="1">
    <citation type="journal article" date="2019" name="Int. J. Syst. Evol. Microbiol.">
        <title>The Global Catalogue of Microorganisms (GCM) 10K type strain sequencing project: providing services to taxonomists for standard genome sequencing and annotation.</title>
        <authorList>
            <consortium name="The Broad Institute Genomics Platform"/>
            <consortium name="The Broad Institute Genome Sequencing Center for Infectious Disease"/>
            <person name="Wu L."/>
            <person name="Ma J."/>
        </authorList>
    </citation>
    <scope>NUCLEOTIDE SEQUENCE [LARGE SCALE GENOMIC DNA]</scope>
    <source>
        <strain evidence="2">JCM 17440</strain>
    </source>
</reference>
<name>A0ABP8BU27_9ACTN</name>
<protein>
    <submittedName>
        <fullName evidence="1">Uncharacterized protein</fullName>
    </submittedName>
</protein>
<organism evidence="1 2">
    <name type="scientific">Actinomadura meridiana</name>
    <dbReference type="NCBI Taxonomy" id="559626"/>
    <lineage>
        <taxon>Bacteria</taxon>
        <taxon>Bacillati</taxon>
        <taxon>Actinomycetota</taxon>
        <taxon>Actinomycetes</taxon>
        <taxon>Streptosporangiales</taxon>
        <taxon>Thermomonosporaceae</taxon>
        <taxon>Actinomadura</taxon>
    </lineage>
</organism>
<proteinExistence type="predicted"/>
<sequence length="81" mass="9064">MTADTADALDATLAADQLRTEFPDWEIIRTDRGHWWAVPNEAGRASKRARSSVDADTPDELRVALREAIRPTAPHHGRCTR</sequence>